<dbReference type="InterPro" id="IPR032285">
    <property type="entry name" value="Metallophos_N"/>
</dbReference>
<name>A0A2U0TYU6_9BACT</name>
<gene>
    <name evidence="4" type="ORF">C7379_12416</name>
</gene>
<evidence type="ECO:0000313" key="4">
    <source>
        <dbReference type="EMBL" id="PVX48772.1"/>
    </source>
</evidence>
<dbReference type="OrthoDB" id="9776255at2"/>
<dbReference type="Pfam" id="PF16371">
    <property type="entry name" value="MetallophosN"/>
    <property type="match status" value="1"/>
</dbReference>
<feature type="domain" description="Calcineurin-like phosphoesterase" evidence="1">
    <location>
        <begin position="164"/>
        <end position="386"/>
    </location>
</feature>
<dbReference type="Pfam" id="PF00149">
    <property type="entry name" value="Metallophos"/>
    <property type="match status" value="1"/>
</dbReference>
<dbReference type="SUPFAM" id="SSF56300">
    <property type="entry name" value="Metallo-dependent phosphatases"/>
    <property type="match status" value="1"/>
</dbReference>
<dbReference type="InterPro" id="IPR051918">
    <property type="entry name" value="STPP_CPPED1"/>
</dbReference>
<dbReference type="InterPro" id="IPR029052">
    <property type="entry name" value="Metallo-depent_PP-like"/>
</dbReference>
<reference evidence="4 5" key="1">
    <citation type="submission" date="2018-05" db="EMBL/GenBank/DDBJ databases">
        <title>Genomic Encyclopedia of Type Strains, Phase IV (KMG-IV): sequencing the most valuable type-strain genomes for metagenomic binning, comparative biology and taxonomic classification.</title>
        <authorList>
            <person name="Goeker M."/>
        </authorList>
    </citation>
    <scope>NUCLEOTIDE SEQUENCE [LARGE SCALE GENOMIC DNA]</scope>
    <source>
        <strain evidence="4 5">DSM 100333</strain>
    </source>
</reference>
<keyword evidence="5" id="KW-1185">Reference proteome</keyword>
<dbReference type="Gene3D" id="3.60.21.10">
    <property type="match status" value="1"/>
</dbReference>
<dbReference type="EMBL" id="QENY01000024">
    <property type="protein sequence ID" value="PVX48772.1"/>
    <property type="molecule type" value="Genomic_DNA"/>
</dbReference>
<dbReference type="AlphaFoldDB" id="A0A2U0TYU6"/>
<protein>
    <submittedName>
        <fullName evidence="4">Calcineurin-like phosphoesterase family protein</fullName>
    </submittedName>
</protein>
<evidence type="ECO:0000259" key="3">
    <source>
        <dbReference type="Pfam" id="PF16371"/>
    </source>
</evidence>
<accession>A0A2U0TYU6</accession>
<proteinExistence type="predicted"/>
<dbReference type="Pfam" id="PF16370">
    <property type="entry name" value="MetallophosC"/>
    <property type="match status" value="1"/>
</dbReference>
<dbReference type="Proteomes" id="UP000245870">
    <property type="component" value="Unassembled WGS sequence"/>
</dbReference>
<dbReference type="PANTHER" id="PTHR43143:SF1">
    <property type="entry name" value="SERINE_THREONINE-PROTEIN PHOSPHATASE CPPED1"/>
    <property type="match status" value="1"/>
</dbReference>
<dbReference type="PANTHER" id="PTHR43143">
    <property type="entry name" value="METALLOPHOSPHOESTERASE, CALCINEURIN SUPERFAMILY"/>
    <property type="match status" value="1"/>
</dbReference>
<dbReference type="InterPro" id="IPR004843">
    <property type="entry name" value="Calcineurin-like_PHP"/>
</dbReference>
<dbReference type="InterPro" id="IPR032288">
    <property type="entry name" value="Metallophos_C"/>
</dbReference>
<feature type="domain" description="Calcineurin-like phosphoesterase N-terminal" evidence="3">
    <location>
        <begin position="73"/>
        <end position="151"/>
    </location>
</feature>
<comment type="caution">
    <text evidence="4">The sequence shown here is derived from an EMBL/GenBank/DDBJ whole genome shotgun (WGS) entry which is preliminary data.</text>
</comment>
<sequence>MSENKMRKEISLGFVAVLVFTGIMVSSMISHSAQIRERDRINAMRYQAEYDSIMAQALRDAEAERALKDSLRGTVTDTTGTAMPGVVVSDSYSCTVTDSAGHYALHRNPKARFVYYTVPDYCEVPTHAPNDHTACFYKAINANDSIYDFTLTRLKNGKEVDHRMIIIGDPQATNVINPYYTGPNDNLVEKSDVARFTDETIADIRHTIDSLPAETPIYGMSMGDDVQYYGGYNDSLELQVRQALGSTKMTVFSVIGNHDQDGKRIYTEKWEQNWGPTDYSFDRGDVHYVCFNDCNFYHGALYYSPGEPTDEQMEWIAQDLALADTSKKVVLCYHIPLTFGNSPSSTAVPLQAPTERGHFYSSRLKTLLSLLERFKGGYELFCGHTHFALNHEIDLDGHHVLEHCHAAACGAIWQSNINICGTPNGYYIYQFKSSSLANCRYKATLLSPALQMTLFRADANYNKESYAKDWKLPTDSGVVVANVFNADSRWKILAIENGVEHPMTRINSKGQDAFATGYHHQYSQSVSYWFVSKHNGYLIMNHLYYYKPKSRRNGIIIEATDPYGNVYTARSADIIQEPFYNFAHYYKKRK</sequence>
<evidence type="ECO:0000259" key="2">
    <source>
        <dbReference type="Pfam" id="PF16370"/>
    </source>
</evidence>
<dbReference type="SUPFAM" id="SSF49464">
    <property type="entry name" value="Carboxypeptidase regulatory domain-like"/>
    <property type="match status" value="1"/>
</dbReference>
<dbReference type="InterPro" id="IPR008969">
    <property type="entry name" value="CarboxyPept-like_regulatory"/>
</dbReference>
<evidence type="ECO:0000259" key="1">
    <source>
        <dbReference type="Pfam" id="PF00149"/>
    </source>
</evidence>
<evidence type="ECO:0000313" key="5">
    <source>
        <dbReference type="Proteomes" id="UP000245870"/>
    </source>
</evidence>
<organism evidence="4 5">
    <name type="scientific">Hallella colorans</name>
    <dbReference type="NCBI Taxonomy" id="1703337"/>
    <lineage>
        <taxon>Bacteria</taxon>
        <taxon>Pseudomonadati</taxon>
        <taxon>Bacteroidota</taxon>
        <taxon>Bacteroidia</taxon>
        <taxon>Bacteroidales</taxon>
        <taxon>Prevotellaceae</taxon>
        <taxon>Hallella</taxon>
    </lineage>
</organism>
<feature type="domain" description="Calcineurin-like phosphoesterase C-terminal" evidence="2">
    <location>
        <begin position="402"/>
        <end position="567"/>
    </location>
</feature>